<dbReference type="InterPro" id="IPR029063">
    <property type="entry name" value="SAM-dependent_MTases_sf"/>
</dbReference>
<evidence type="ECO:0000313" key="2">
    <source>
        <dbReference type="EMBL" id="TWT78157.1"/>
    </source>
</evidence>
<keyword evidence="3" id="KW-1185">Reference proteome</keyword>
<dbReference type="GO" id="GO:0005737">
    <property type="term" value="C:cytoplasm"/>
    <property type="evidence" value="ECO:0007669"/>
    <property type="project" value="GOC"/>
</dbReference>
<dbReference type="NCBIfam" id="TIGR01444">
    <property type="entry name" value="fkbM_fam"/>
    <property type="match status" value="1"/>
</dbReference>
<name>A0A5C5YU63_9BACT</name>
<reference evidence="2 3" key="1">
    <citation type="submission" date="2019-02" db="EMBL/GenBank/DDBJ databases">
        <title>Deep-cultivation of Planctomycetes and their phenomic and genomic characterization uncovers novel biology.</title>
        <authorList>
            <person name="Wiegand S."/>
            <person name="Jogler M."/>
            <person name="Boedeker C."/>
            <person name="Pinto D."/>
            <person name="Vollmers J."/>
            <person name="Rivas-Marin E."/>
            <person name="Kohn T."/>
            <person name="Peeters S.H."/>
            <person name="Heuer A."/>
            <person name="Rast P."/>
            <person name="Oberbeckmann S."/>
            <person name="Bunk B."/>
            <person name="Jeske O."/>
            <person name="Meyerdierks A."/>
            <person name="Storesund J.E."/>
            <person name="Kallscheuer N."/>
            <person name="Luecker S."/>
            <person name="Lage O.M."/>
            <person name="Pohl T."/>
            <person name="Merkel B.J."/>
            <person name="Hornburger P."/>
            <person name="Mueller R.-W."/>
            <person name="Bruemmer F."/>
            <person name="Labrenz M."/>
            <person name="Spormann A.M."/>
            <person name="Op Den Camp H."/>
            <person name="Overmann J."/>
            <person name="Amann R."/>
            <person name="Jetten M.S.M."/>
            <person name="Mascher T."/>
            <person name="Medema M.H."/>
            <person name="Devos D.P."/>
            <person name="Kaster A.-K."/>
            <person name="Ovreas L."/>
            <person name="Rohde M."/>
            <person name="Galperin M.Y."/>
            <person name="Jogler C."/>
        </authorList>
    </citation>
    <scope>NUCLEOTIDE SEQUENCE [LARGE SCALE GENOMIC DNA]</scope>
    <source>
        <strain evidence="2 3">Pla123a</strain>
    </source>
</reference>
<dbReference type="InterPro" id="IPR006342">
    <property type="entry name" value="FkbM_mtfrase"/>
</dbReference>
<dbReference type="Gene3D" id="3.40.50.150">
    <property type="entry name" value="Vaccinia Virus protein VP39"/>
    <property type="match status" value="1"/>
</dbReference>
<dbReference type="GO" id="GO:0006888">
    <property type="term" value="P:endoplasmic reticulum to Golgi vesicle-mediated transport"/>
    <property type="evidence" value="ECO:0007669"/>
    <property type="project" value="TreeGrafter"/>
</dbReference>
<dbReference type="Pfam" id="PF05050">
    <property type="entry name" value="Methyltransf_21"/>
    <property type="match status" value="1"/>
</dbReference>
<dbReference type="RefSeq" id="WP_146584396.1">
    <property type="nucleotide sequence ID" value="NZ_SJPO01000002.1"/>
</dbReference>
<evidence type="ECO:0000259" key="1">
    <source>
        <dbReference type="Pfam" id="PF05050"/>
    </source>
</evidence>
<dbReference type="PANTHER" id="PTHR34009:SF2">
    <property type="entry name" value="PROTEIN STAR"/>
    <property type="match status" value="1"/>
</dbReference>
<gene>
    <name evidence="2" type="ORF">Pla123a_09470</name>
</gene>
<protein>
    <recommendedName>
        <fullName evidence="1">Methyltransferase FkbM domain-containing protein</fullName>
    </recommendedName>
</protein>
<dbReference type="Proteomes" id="UP000318478">
    <property type="component" value="Unassembled WGS sequence"/>
</dbReference>
<evidence type="ECO:0000313" key="3">
    <source>
        <dbReference type="Proteomes" id="UP000318478"/>
    </source>
</evidence>
<proteinExistence type="predicted"/>
<accession>A0A5C5YU63</accession>
<dbReference type="GO" id="GO:0005886">
    <property type="term" value="C:plasma membrane"/>
    <property type="evidence" value="ECO:0007669"/>
    <property type="project" value="TreeGrafter"/>
</dbReference>
<sequence>MSLLRLFKRQTGFLMPSGAGLRRGQDRLLHRLGLRRTRDPLPLITDPKLTYGSVLPLAISDALHDQPDFTFLQIGAYDGLAHDDLHGVIARHALRGVLVEPHPSAFSRLKSLHGDDRRLTLLNAAIDHRAGTRELYSPPRADTQLASFDPSHVMRAGFGRDELNTHQVDCLTIDDALRLGGLQEVDLLHINAGGHDHEILASLDLDRVRPSLIRFEHRFAPRGELNACLARLSRYGYRFHAEPHSVIAIGKRRRAAPALRLAA</sequence>
<dbReference type="AlphaFoldDB" id="A0A5C5YU63"/>
<comment type="caution">
    <text evidence="2">The sequence shown here is derived from an EMBL/GenBank/DDBJ whole genome shotgun (WGS) entry which is preliminary data.</text>
</comment>
<feature type="domain" description="Methyltransferase FkbM" evidence="1">
    <location>
        <begin position="73"/>
        <end position="239"/>
    </location>
</feature>
<dbReference type="SUPFAM" id="SSF53335">
    <property type="entry name" value="S-adenosyl-L-methionine-dependent methyltransferases"/>
    <property type="match status" value="1"/>
</dbReference>
<dbReference type="OrthoDB" id="269823at2"/>
<dbReference type="InterPro" id="IPR053202">
    <property type="entry name" value="EGF_Rcpt_Signaling_Reg"/>
</dbReference>
<dbReference type="EMBL" id="SJPO01000002">
    <property type="protein sequence ID" value="TWT78157.1"/>
    <property type="molecule type" value="Genomic_DNA"/>
</dbReference>
<dbReference type="PANTHER" id="PTHR34009">
    <property type="entry name" value="PROTEIN STAR"/>
    <property type="match status" value="1"/>
</dbReference>
<organism evidence="2 3">
    <name type="scientific">Posidoniimonas polymericola</name>
    <dbReference type="NCBI Taxonomy" id="2528002"/>
    <lineage>
        <taxon>Bacteria</taxon>
        <taxon>Pseudomonadati</taxon>
        <taxon>Planctomycetota</taxon>
        <taxon>Planctomycetia</taxon>
        <taxon>Pirellulales</taxon>
        <taxon>Lacipirellulaceae</taxon>
        <taxon>Posidoniimonas</taxon>
    </lineage>
</organism>
<dbReference type="GO" id="GO:0016197">
    <property type="term" value="P:endosomal transport"/>
    <property type="evidence" value="ECO:0007669"/>
    <property type="project" value="TreeGrafter"/>
</dbReference>